<evidence type="ECO:0000256" key="8">
    <source>
        <dbReference type="ARBA" id="ARBA00022833"/>
    </source>
</evidence>
<evidence type="ECO:0000256" key="7">
    <source>
        <dbReference type="ARBA" id="ARBA00022801"/>
    </source>
</evidence>
<comment type="similarity">
    <text evidence="3">Belongs to the peptidase M50B family.</text>
</comment>
<name>A3ZQV9_9BACT</name>
<proteinExistence type="inferred from homology"/>
<keyword evidence="8" id="KW-0862">Zinc</keyword>
<dbReference type="STRING" id="314230.DSM3645_20797"/>
<evidence type="ECO:0000256" key="2">
    <source>
        <dbReference type="ARBA" id="ARBA00004141"/>
    </source>
</evidence>
<dbReference type="GO" id="GO:0006508">
    <property type="term" value="P:proteolysis"/>
    <property type="evidence" value="ECO:0007669"/>
    <property type="project" value="UniProtKB-KW"/>
</dbReference>
<accession>A3ZQV9</accession>
<feature type="transmembrane region" description="Helical" evidence="12">
    <location>
        <begin position="68"/>
        <end position="86"/>
    </location>
</feature>
<feature type="transmembrane region" description="Helical" evidence="12">
    <location>
        <begin position="133"/>
        <end position="160"/>
    </location>
</feature>
<dbReference type="Pfam" id="PF02163">
    <property type="entry name" value="Peptidase_M50"/>
    <property type="match status" value="1"/>
</dbReference>
<keyword evidence="9 12" id="KW-1133">Transmembrane helix</keyword>
<comment type="subcellular location">
    <subcellularLocation>
        <location evidence="2">Membrane</location>
        <topology evidence="2">Multi-pass membrane protein</topology>
    </subcellularLocation>
</comment>
<feature type="transmembrane region" description="Helical" evidence="12">
    <location>
        <begin position="187"/>
        <end position="210"/>
    </location>
</feature>
<feature type="transmembrane region" description="Helical" evidence="12">
    <location>
        <begin position="37"/>
        <end position="56"/>
    </location>
</feature>
<evidence type="ECO:0000256" key="4">
    <source>
        <dbReference type="ARBA" id="ARBA00022670"/>
    </source>
</evidence>
<dbReference type="InterPro" id="IPR008915">
    <property type="entry name" value="Peptidase_M50"/>
</dbReference>
<protein>
    <submittedName>
        <fullName evidence="14">Probable Zn-dependent protease</fullName>
    </submittedName>
</protein>
<evidence type="ECO:0000259" key="13">
    <source>
        <dbReference type="Pfam" id="PF02163"/>
    </source>
</evidence>
<keyword evidence="4 14" id="KW-0645">Protease</keyword>
<dbReference type="EMBL" id="AANZ01000006">
    <property type="protein sequence ID" value="EAQ81049.1"/>
    <property type="molecule type" value="Genomic_DNA"/>
</dbReference>
<dbReference type="GO" id="GO:0008237">
    <property type="term" value="F:metallopeptidase activity"/>
    <property type="evidence" value="ECO:0007669"/>
    <property type="project" value="UniProtKB-KW"/>
</dbReference>
<evidence type="ECO:0000313" key="15">
    <source>
        <dbReference type="Proteomes" id="UP000004358"/>
    </source>
</evidence>
<evidence type="ECO:0000256" key="6">
    <source>
        <dbReference type="ARBA" id="ARBA00022723"/>
    </source>
</evidence>
<dbReference type="AlphaFoldDB" id="A3ZQV9"/>
<reference evidence="14 15" key="1">
    <citation type="submission" date="2006-02" db="EMBL/GenBank/DDBJ databases">
        <authorList>
            <person name="Amann R."/>
            <person name="Ferriera S."/>
            <person name="Johnson J."/>
            <person name="Kravitz S."/>
            <person name="Halpern A."/>
            <person name="Remington K."/>
            <person name="Beeson K."/>
            <person name="Tran B."/>
            <person name="Rogers Y.-H."/>
            <person name="Friedman R."/>
            <person name="Venter J.C."/>
        </authorList>
    </citation>
    <scope>NUCLEOTIDE SEQUENCE [LARGE SCALE GENOMIC DNA]</scope>
    <source>
        <strain evidence="14 15">DSM 3645</strain>
    </source>
</reference>
<dbReference type="GO" id="GO:0046872">
    <property type="term" value="F:metal ion binding"/>
    <property type="evidence" value="ECO:0007669"/>
    <property type="project" value="UniProtKB-KW"/>
</dbReference>
<evidence type="ECO:0000256" key="5">
    <source>
        <dbReference type="ARBA" id="ARBA00022692"/>
    </source>
</evidence>
<feature type="transmembrane region" description="Helical" evidence="12">
    <location>
        <begin position="231"/>
        <end position="264"/>
    </location>
</feature>
<keyword evidence="10" id="KW-0482">Metalloprotease</keyword>
<keyword evidence="7" id="KW-0378">Hydrolase</keyword>
<gene>
    <name evidence="14" type="ORF">DSM3645_20797</name>
</gene>
<dbReference type="HOGENOM" id="CLU_080388_1_0_0"/>
<keyword evidence="5 12" id="KW-0812">Transmembrane</keyword>
<keyword evidence="11 12" id="KW-0472">Membrane</keyword>
<dbReference type="PANTHER" id="PTHR39188">
    <property type="entry name" value="MEMBRANE-ASSOCIATED ZINC METALLOPROTEASE M50B"/>
    <property type="match status" value="1"/>
</dbReference>
<organism evidence="14 15">
    <name type="scientific">Blastopirellula marina DSM 3645</name>
    <dbReference type="NCBI Taxonomy" id="314230"/>
    <lineage>
        <taxon>Bacteria</taxon>
        <taxon>Pseudomonadati</taxon>
        <taxon>Planctomycetota</taxon>
        <taxon>Planctomycetia</taxon>
        <taxon>Pirellulales</taxon>
        <taxon>Pirellulaceae</taxon>
        <taxon>Blastopirellula</taxon>
    </lineage>
</organism>
<sequence length="281" mass="30621">MVDNSLCFLSGYDVNLSAPQPTSYDIQFSAFGIPVRISVYFWITAFLLGYQFGQAFSRGDVGTSDPRVVVIAIAVIFLSILIHELGHAMFMRWYGFSPQITLYHFGGLASYDPGFSPHGASYRRAGNSTWARITISIAGPLAGFCFAGLTFLILVGAGYLSGRPPLALELLRPGNEVLGAGTHAIRALVWIILFINIGWGVLNLLPVYPLDGGQIARELFLWFNRVNGLQYSLYASMAFAGLVILFGANFGDSFLVIMFALLAMGNYQQLSGGNSFGGRPW</sequence>
<comment type="caution">
    <text evidence="14">The sequence shown here is derived from an EMBL/GenBank/DDBJ whole genome shotgun (WGS) entry which is preliminary data.</text>
</comment>
<evidence type="ECO:0000256" key="12">
    <source>
        <dbReference type="SAM" id="Phobius"/>
    </source>
</evidence>
<evidence type="ECO:0000256" key="3">
    <source>
        <dbReference type="ARBA" id="ARBA00007931"/>
    </source>
</evidence>
<evidence type="ECO:0000256" key="1">
    <source>
        <dbReference type="ARBA" id="ARBA00001947"/>
    </source>
</evidence>
<evidence type="ECO:0000256" key="9">
    <source>
        <dbReference type="ARBA" id="ARBA00022989"/>
    </source>
</evidence>
<comment type="cofactor">
    <cofactor evidence="1">
        <name>Zn(2+)</name>
        <dbReference type="ChEBI" id="CHEBI:29105"/>
    </cofactor>
</comment>
<evidence type="ECO:0000313" key="14">
    <source>
        <dbReference type="EMBL" id="EAQ81049.1"/>
    </source>
</evidence>
<keyword evidence="6" id="KW-0479">Metal-binding</keyword>
<evidence type="ECO:0000256" key="11">
    <source>
        <dbReference type="ARBA" id="ARBA00023136"/>
    </source>
</evidence>
<dbReference type="PANTHER" id="PTHR39188:SF3">
    <property type="entry name" value="STAGE IV SPORULATION PROTEIN FB"/>
    <property type="match status" value="1"/>
</dbReference>
<feature type="domain" description="Peptidase M50" evidence="13">
    <location>
        <begin position="72"/>
        <end position="226"/>
    </location>
</feature>
<dbReference type="Proteomes" id="UP000004358">
    <property type="component" value="Unassembled WGS sequence"/>
</dbReference>
<dbReference type="eggNOG" id="COG1994">
    <property type="taxonomic scope" value="Bacteria"/>
</dbReference>
<evidence type="ECO:0000256" key="10">
    <source>
        <dbReference type="ARBA" id="ARBA00023049"/>
    </source>
</evidence>
<dbReference type="GO" id="GO:0016020">
    <property type="term" value="C:membrane"/>
    <property type="evidence" value="ECO:0007669"/>
    <property type="project" value="UniProtKB-SubCell"/>
</dbReference>